<dbReference type="Proteomes" id="UP000606786">
    <property type="component" value="Unassembled WGS sequence"/>
</dbReference>
<keyword evidence="2" id="KW-1185">Reference proteome</keyword>
<comment type="caution">
    <text evidence="1">The sequence shown here is derived from an EMBL/GenBank/DDBJ whole genome shotgun (WGS) entry which is preliminary data.</text>
</comment>
<dbReference type="AlphaFoldDB" id="A0A811U842"/>
<gene>
    <name evidence="1" type="ORF">CCAP1982_LOCUS3385</name>
</gene>
<dbReference type="OrthoDB" id="10065625at2759"/>
<sequence>MKRLQPENGCGHIVTVECSPRTENNLMKDPEFRAQLSQFLTAEFSGPFHQKQQKEDFVLISITNRNNSNSHKHRIEKLVEVSPQMENEHIDQLHLNADNIFSIYKVITHSIIWVPSIATTY</sequence>
<evidence type="ECO:0000313" key="2">
    <source>
        <dbReference type="Proteomes" id="UP000606786"/>
    </source>
</evidence>
<dbReference type="EMBL" id="CAJHJT010000001">
    <property type="protein sequence ID" value="CAD6994650.1"/>
    <property type="molecule type" value="Genomic_DNA"/>
</dbReference>
<protein>
    <submittedName>
        <fullName evidence="1">(Mediterranean fruit fly) hypothetical protein</fullName>
    </submittedName>
</protein>
<proteinExistence type="predicted"/>
<evidence type="ECO:0000313" key="1">
    <source>
        <dbReference type="EMBL" id="CAD6994650.1"/>
    </source>
</evidence>
<reference evidence="1" key="1">
    <citation type="submission" date="2020-11" db="EMBL/GenBank/DDBJ databases">
        <authorList>
            <person name="Whitehead M."/>
        </authorList>
    </citation>
    <scope>NUCLEOTIDE SEQUENCE</scope>
    <source>
        <strain evidence="1">EGII</strain>
    </source>
</reference>
<accession>A0A811U842</accession>
<organism evidence="1 2">
    <name type="scientific">Ceratitis capitata</name>
    <name type="common">Mediterranean fruit fly</name>
    <name type="synonym">Tephritis capitata</name>
    <dbReference type="NCBI Taxonomy" id="7213"/>
    <lineage>
        <taxon>Eukaryota</taxon>
        <taxon>Metazoa</taxon>
        <taxon>Ecdysozoa</taxon>
        <taxon>Arthropoda</taxon>
        <taxon>Hexapoda</taxon>
        <taxon>Insecta</taxon>
        <taxon>Pterygota</taxon>
        <taxon>Neoptera</taxon>
        <taxon>Endopterygota</taxon>
        <taxon>Diptera</taxon>
        <taxon>Brachycera</taxon>
        <taxon>Muscomorpha</taxon>
        <taxon>Tephritoidea</taxon>
        <taxon>Tephritidae</taxon>
        <taxon>Ceratitis</taxon>
        <taxon>Ceratitis</taxon>
    </lineage>
</organism>
<name>A0A811U842_CERCA</name>